<evidence type="ECO:0000256" key="2">
    <source>
        <dbReference type="ARBA" id="ARBA00023315"/>
    </source>
</evidence>
<sequence>MTPLPGTVTVTRLDGPATARAEEAFRTVYAEVFAEPPHHETDDDVAHAFRRFAAQTRRAGFRGALARDGAGNPVGIAYGHPLPPETPWWGNLLEPVDAELRREDGQRTFGLMELAVRGAWRRRGIARRLHDAVIAGVDCERVLLNVHSGNTAAAAAYRSWGYGRVGAADPGEGADLHDLMLLPLR</sequence>
<dbReference type="InterPro" id="IPR050680">
    <property type="entry name" value="YpeA/RimI_acetyltransf"/>
</dbReference>
<gene>
    <name evidence="3" type="ORF">STSU_023110</name>
</gene>
<accession>I2MYZ0</accession>
<reference evidence="3 4" key="1">
    <citation type="journal article" date="2012" name="J. Bacteriol.">
        <title>Draft genome of Streptomyces tsukubaensis NRRL 18488, the producer of the clinically important immunosuppressant tacrolimus (FK506).</title>
        <authorList>
            <person name="Barreiro C."/>
            <person name="Prieto C."/>
            <person name="Sola-Landa A."/>
            <person name="Solera E."/>
            <person name="Martinez-Castro M."/>
            <person name="Perez-Redondo R."/>
            <person name="Garcia-Estrada C."/>
            <person name="Aparicio J.F."/>
            <person name="Fernandez-Martinez L.T."/>
            <person name="Santos-Aberturas J."/>
            <person name="Salehi-Najafabadi Z."/>
            <person name="Rodriguez-Garcia A."/>
            <person name="Tauch A."/>
            <person name="Martin J.F."/>
        </authorList>
    </citation>
    <scope>NUCLEOTIDE SEQUENCE [LARGE SCALE GENOMIC DNA]</scope>
    <source>
        <strain evidence="4">DSM 42081 / NBRC 108919 / NRRL 18488 / 9993</strain>
    </source>
</reference>
<organism evidence="3 4">
    <name type="scientific">Streptomyces tsukubensis (strain DSM 42081 / NBRC 108919 / NRRL 18488 / 9993)</name>
    <dbReference type="NCBI Taxonomy" id="1114943"/>
    <lineage>
        <taxon>Bacteria</taxon>
        <taxon>Bacillati</taxon>
        <taxon>Actinomycetota</taxon>
        <taxon>Actinomycetes</taxon>
        <taxon>Kitasatosporales</taxon>
        <taxon>Streptomycetaceae</taxon>
        <taxon>Streptomyces</taxon>
    </lineage>
</organism>
<dbReference type="EMBL" id="CP029159">
    <property type="protein sequence ID" value="QKM69626.1"/>
    <property type="molecule type" value="Genomic_DNA"/>
</dbReference>
<dbReference type="SUPFAM" id="SSF55729">
    <property type="entry name" value="Acyl-CoA N-acyltransferases (Nat)"/>
    <property type="match status" value="1"/>
</dbReference>
<dbReference type="PROSITE" id="PS51186">
    <property type="entry name" value="GNAT"/>
    <property type="match status" value="1"/>
</dbReference>
<dbReference type="RefSeq" id="WP_006349053.1">
    <property type="nucleotide sequence ID" value="NZ_CP029159.1"/>
</dbReference>
<proteinExistence type="predicted"/>
<dbReference type="PANTHER" id="PTHR43420">
    <property type="entry name" value="ACETYLTRANSFERASE"/>
    <property type="match status" value="1"/>
</dbReference>
<dbReference type="GO" id="GO:0016747">
    <property type="term" value="F:acyltransferase activity, transferring groups other than amino-acyl groups"/>
    <property type="evidence" value="ECO:0007669"/>
    <property type="project" value="InterPro"/>
</dbReference>
<evidence type="ECO:0000256" key="1">
    <source>
        <dbReference type="ARBA" id="ARBA00022679"/>
    </source>
</evidence>
<keyword evidence="4" id="KW-1185">Reference proteome</keyword>
<keyword evidence="1" id="KW-0808">Transferase</keyword>
<name>I2MYZ0_STRT9</name>
<dbReference type="Pfam" id="PF00583">
    <property type="entry name" value="Acetyltransf_1"/>
    <property type="match status" value="1"/>
</dbReference>
<evidence type="ECO:0000313" key="3">
    <source>
        <dbReference type="EMBL" id="QKM69626.1"/>
    </source>
</evidence>
<dbReference type="InterPro" id="IPR000182">
    <property type="entry name" value="GNAT_dom"/>
</dbReference>
<dbReference type="Gene3D" id="3.40.630.30">
    <property type="match status" value="1"/>
</dbReference>
<dbReference type="InterPro" id="IPR016181">
    <property type="entry name" value="Acyl_CoA_acyltransferase"/>
</dbReference>
<keyword evidence="2" id="KW-0012">Acyltransferase</keyword>
<dbReference type="Proteomes" id="UP000005940">
    <property type="component" value="Chromosome"/>
</dbReference>
<evidence type="ECO:0000313" key="4">
    <source>
        <dbReference type="Proteomes" id="UP000005940"/>
    </source>
</evidence>
<protein>
    <submittedName>
        <fullName evidence="3">N-acetyltransferase</fullName>
    </submittedName>
</protein>
<dbReference type="AlphaFoldDB" id="I2MYZ0"/>